<evidence type="ECO:0000313" key="4">
    <source>
        <dbReference type="Proteomes" id="UP001574673"/>
    </source>
</evidence>
<proteinExistence type="predicted"/>
<comment type="caution">
    <text evidence="3">The sequence shown here is derived from an EMBL/GenBank/DDBJ whole genome shotgun (WGS) entry which is preliminary data.</text>
</comment>
<gene>
    <name evidence="3" type="ORF">ABCS64_08305</name>
</gene>
<evidence type="ECO:0000256" key="1">
    <source>
        <dbReference type="ARBA" id="ARBA00022722"/>
    </source>
</evidence>
<sequence length="150" mass="16950">MSMNKGLHLPSVWFWRIAAMVWLACACLLPLDAAARGQTGGMPTEVSLASLPPETAQTLALIKRGGPFPYPEKDGSIFGNFEKRLPIQPRGYYREYTVPTPGLRHRGARRIITGQRQEGPGYGRREGHNDAGEYYYTGNHYRSFRRIREP</sequence>
<dbReference type="SUPFAM" id="SSF53933">
    <property type="entry name" value="Microbial ribonucleases"/>
    <property type="match status" value="1"/>
</dbReference>
<organism evidence="3 4">
    <name type="scientific">Dentiradicibacter hellwigii</name>
    <dbReference type="NCBI Taxonomy" id="3149053"/>
    <lineage>
        <taxon>Bacteria</taxon>
        <taxon>Pseudomonadati</taxon>
        <taxon>Pseudomonadota</taxon>
        <taxon>Betaproteobacteria</taxon>
        <taxon>Rhodocyclales</taxon>
        <taxon>Rhodocyclaceae</taxon>
        <taxon>Dentiradicibacter</taxon>
    </lineage>
</organism>
<dbReference type="InterPro" id="IPR000026">
    <property type="entry name" value="N1-like"/>
</dbReference>
<name>A0ABV4UFX6_9RHOO</name>
<dbReference type="EMBL" id="JBEUWX010000002">
    <property type="protein sequence ID" value="MFA9950319.1"/>
    <property type="molecule type" value="Genomic_DNA"/>
</dbReference>
<dbReference type="InterPro" id="IPR016191">
    <property type="entry name" value="Ribonuclease/ribotoxin"/>
</dbReference>
<keyword evidence="2" id="KW-0378">Hydrolase</keyword>
<reference evidence="4" key="1">
    <citation type="submission" date="2024-06" db="EMBL/GenBank/DDBJ databases">
        <title>Radixoralia hellwigii gen. nov., sp nov., isolated from a root canal in the human oral cavity.</title>
        <authorList>
            <person name="Bartsch S."/>
            <person name="Wittmer A."/>
            <person name="Schulz A.-K."/>
            <person name="Neumann-Schaal M."/>
            <person name="Wolf J."/>
            <person name="Gronow S."/>
            <person name="Tennert C."/>
            <person name="Haecker G."/>
            <person name="Cieplik F."/>
            <person name="Al-Ahmad A."/>
        </authorList>
    </citation>
    <scope>NUCLEOTIDE SEQUENCE [LARGE SCALE GENOMIC DNA]</scope>
    <source>
        <strain evidence="4">Wk13</strain>
    </source>
</reference>
<keyword evidence="4" id="KW-1185">Reference proteome</keyword>
<dbReference type="Proteomes" id="UP001574673">
    <property type="component" value="Unassembled WGS sequence"/>
</dbReference>
<evidence type="ECO:0000313" key="3">
    <source>
        <dbReference type="EMBL" id="MFA9950319.1"/>
    </source>
</evidence>
<dbReference type="PROSITE" id="PS51257">
    <property type="entry name" value="PROKAR_LIPOPROTEIN"/>
    <property type="match status" value="1"/>
</dbReference>
<accession>A0ABV4UFX6</accession>
<protein>
    <submittedName>
        <fullName evidence="3">Ribonuclease domain-containing protein</fullName>
    </submittedName>
</protein>
<evidence type="ECO:0000256" key="2">
    <source>
        <dbReference type="ARBA" id="ARBA00022801"/>
    </source>
</evidence>
<dbReference type="Gene3D" id="3.10.450.30">
    <property type="entry name" value="Microbial ribonucleases"/>
    <property type="match status" value="1"/>
</dbReference>
<keyword evidence="1" id="KW-0540">Nuclease</keyword>
<dbReference type="Pfam" id="PF00545">
    <property type="entry name" value="Ribonuclease"/>
    <property type="match status" value="1"/>
</dbReference>